<protein>
    <recommendedName>
        <fullName evidence="2">Terminase large subunit gp17-like C-terminal domain-containing protein</fullName>
    </recommendedName>
</protein>
<evidence type="ECO:0008006" key="2">
    <source>
        <dbReference type="Google" id="ProtNLM"/>
    </source>
</evidence>
<reference evidence="1" key="1">
    <citation type="journal article" date="2015" name="Nature">
        <title>Complex archaea that bridge the gap between prokaryotes and eukaryotes.</title>
        <authorList>
            <person name="Spang A."/>
            <person name="Saw J.H."/>
            <person name="Jorgensen S.L."/>
            <person name="Zaremba-Niedzwiedzka K."/>
            <person name="Martijn J."/>
            <person name="Lind A.E."/>
            <person name="van Eijk R."/>
            <person name="Schleper C."/>
            <person name="Guy L."/>
            <person name="Ettema T.J."/>
        </authorList>
    </citation>
    <scope>NUCLEOTIDE SEQUENCE</scope>
</reference>
<organism evidence="1">
    <name type="scientific">marine sediment metagenome</name>
    <dbReference type="NCBI Taxonomy" id="412755"/>
    <lineage>
        <taxon>unclassified sequences</taxon>
        <taxon>metagenomes</taxon>
        <taxon>ecological metagenomes</taxon>
    </lineage>
</organism>
<dbReference type="AlphaFoldDB" id="A0A0F9S9P8"/>
<gene>
    <name evidence="1" type="ORF">LCGC14_0498530</name>
</gene>
<dbReference type="InterPro" id="IPR027417">
    <property type="entry name" value="P-loop_NTPase"/>
</dbReference>
<comment type="caution">
    <text evidence="1">The sequence shown here is derived from an EMBL/GenBank/DDBJ whole genome shotgun (WGS) entry which is preliminary data.</text>
</comment>
<dbReference type="EMBL" id="LAZR01000580">
    <property type="protein sequence ID" value="KKN63749.1"/>
    <property type="molecule type" value="Genomic_DNA"/>
</dbReference>
<evidence type="ECO:0000313" key="1">
    <source>
        <dbReference type="EMBL" id="KKN63749.1"/>
    </source>
</evidence>
<proteinExistence type="predicted"/>
<dbReference type="Gene3D" id="3.30.420.240">
    <property type="match status" value="1"/>
</dbReference>
<sequence>MVETVKINDPPPIGKGIIPFQPWEHLRELHIAIEAHRLLQVLKARQVGITWFLSGYATHYAMFNEGANVLLLSKGEDEAKEMLARCALIYRELPEWLKQSLGPGGASVMTFPAMDSKIRALPATETAGRTETASLVICDEWDFHPYAELNYAAVKPTIDAGGKFIGVSTVDKQKINTFFKQMWRRGSESGFHQMFFNWGVRPGRDQAWYNDTKRGYPNIALWEQEYPTTAEEALAPSQGLCYFDVEALKQLLEVAREEVAGIYRQPVIARRYAAWIDPAGQGKDNHSLQIMDCQMGEMVVDFTNNLPRDLFAEGAHCILGLFKFPLLGIESNGVGEAMIDIIKALGYPMDKLCKHGANNEKLGVPTSRDFRWRILIDLAEGIRQGSTIVHSKQAVKECFSFLQTDKGHPEAAGGAKDDRVMAMAGAAWVAKQVVVNKKAETHAYARL</sequence>
<accession>A0A0F9S9P8</accession>
<dbReference type="Gene3D" id="3.40.50.300">
    <property type="entry name" value="P-loop containing nucleotide triphosphate hydrolases"/>
    <property type="match status" value="1"/>
</dbReference>
<name>A0A0F9S9P8_9ZZZZ</name>